<evidence type="ECO:0000313" key="6">
    <source>
        <dbReference type="EMBL" id="ORX70240.1"/>
    </source>
</evidence>
<dbReference type="STRING" id="61395.A0A1Y1W9L7"/>
<dbReference type="GeneID" id="63804150"/>
<dbReference type="OrthoDB" id="10254455at2759"/>
<dbReference type="EMBL" id="MCFD01000006">
    <property type="protein sequence ID" value="ORX70240.1"/>
    <property type="molecule type" value="Genomic_DNA"/>
</dbReference>
<evidence type="ECO:0000256" key="3">
    <source>
        <dbReference type="ARBA" id="ARBA00023054"/>
    </source>
</evidence>
<dbReference type="Pfam" id="PF17862">
    <property type="entry name" value="AAA_lid_3"/>
    <property type="match status" value="1"/>
</dbReference>
<evidence type="ECO:0000313" key="7">
    <source>
        <dbReference type="Proteomes" id="UP000193922"/>
    </source>
</evidence>
<dbReference type="PANTHER" id="PTHR23077:SF27">
    <property type="entry name" value="ATPASE FAMILY GENE 2 PROTEIN HOMOLOG A"/>
    <property type="match status" value="1"/>
</dbReference>
<evidence type="ECO:0000256" key="4">
    <source>
        <dbReference type="RuleBase" id="RU003651"/>
    </source>
</evidence>
<dbReference type="InterPro" id="IPR027417">
    <property type="entry name" value="P-loop_NTPase"/>
</dbReference>
<keyword evidence="7" id="KW-1185">Reference proteome</keyword>
<reference evidence="6 7" key="1">
    <citation type="submission" date="2016-07" db="EMBL/GenBank/DDBJ databases">
        <title>Pervasive Adenine N6-methylation of Active Genes in Fungi.</title>
        <authorList>
            <consortium name="DOE Joint Genome Institute"/>
            <person name="Mondo S.J."/>
            <person name="Dannebaum R.O."/>
            <person name="Kuo R.C."/>
            <person name="Labutti K."/>
            <person name="Haridas S."/>
            <person name="Kuo A."/>
            <person name="Salamov A."/>
            <person name="Ahrendt S.R."/>
            <person name="Lipzen A."/>
            <person name="Sullivan W."/>
            <person name="Andreopoulos W.B."/>
            <person name="Clum A."/>
            <person name="Lindquist E."/>
            <person name="Daum C."/>
            <person name="Ramamoorthy G.K."/>
            <person name="Gryganskyi A."/>
            <person name="Culley D."/>
            <person name="Magnuson J.K."/>
            <person name="James T.Y."/>
            <person name="O'Malley M.A."/>
            <person name="Stajich J.E."/>
            <person name="Spatafora J.W."/>
            <person name="Visel A."/>
            <person name="Grigoriev I.V."/>
        </authorList>
    </citation>
    <scope>NUCLEOTIDE SEQUENCE [LARGE SCALE GENOMIC DNA]</scope>
    <source>
        <strain evidence="6 7">ATCC 12442</strain>
    </source>
</reference>
<sequence>MPPTTQPLDDTTTRLVAGFGESGQRLLQFLSGKIENTVPGELVSHSVLLSGQSGIGKSLLLTTLAEKLACKIIKVNLGRVIAHGGQHSALRRIFASVPHTQPVLVWIVDPELFCGIYGCLVEAFVQKSKSMPMCCVAMTSRYPDRVSVSLRCIVDDHIRLLPPGKTERLQLCQWYAKHNLPPADIAQLVEATHGKVAGELFADLSAMQKNRKLPMAVVESAGVRWEDIGGLSNVINEIQESIIWPLRYRDRFRRLGIRPPRGVLLHGPPGTGKTMIARAIAHEVSANFILVAIPDLIKGEVGESEKALASVFESAVRMPSILFLDEIEAIFGSREQAGEVGKKLISQLFLELDSIPEDANVMILAATNAPELMDSSILRSGRLDKKIHIPRPDYASRLDILRRSTRHLSISNKSTTLEWLANNSLSGAEIKALVRGACYSAIQRGSADISKEDFEASLSAMNPANILFSKK</sequence>
<dbReference type="InterPro" id="IPR003593">
    <property type="entry name" value="AAA+_ATPase"/>
</dbReference>
<keyword evidence="2 4" id="KW-0067">ATP-binding</keyword>
<protein>
    <submittedName>
        <fullName evidence="6">AAA-domain-containing protein</fullName>
    </submittedName>
</protein>
<dbReference type="InterPro" id="IPR003960">
    <property type="entry name" value="ATPase_AAA_CS"/>
</dbReference>
<dbReference type="GO" id="GO:0016887">
    <property type="term" value="F:ATP hydrolysis activity"/>
    <property type="evidence" value="ECO:0007669"/>
    <property type="project" value="InterPro"/>
</dbReference>
<comment type="caution">
    <text evidence="6">The sequence shown here is derived from an EMBL/GenBank/DDBJ whole genome shotgun (WGS) entry which is preliminary data.</text>
</comment>
<keyword evidence="1 4" id="KW-0547">Nucleotide-binding</keyword>
<dbReference type="FunFam" id="3.40.50.300:FF:001025">
    <property type="entry name" value="ATPase family, AAA domain-containing 2B"/>
    <property type="match status" value="1"/>
</dbReference>
<comment type="similarity">
    <text evidence="4">Belongs to the AAA ATPase family.</text>
</comment>
<keyword evidence="3" id="KW-0175">Coiled coil</keyword>
<accession>A0A1Y1W9L7</accession>
<dbReference type="AlphaFoldDB" id="A0A1Y1W9L7"/>
<evidence type="ECO:0000259" key="5">
    <source>
        <dbReference type="SMART" id="SM00382"/>
    </source>
</evidence>
<dbReference type="Gene3D" id="1.10.8.60">
    <property type="match status" value="1"/>
</dbReference>
<dbReference type="Proteomes" id="UP000193922">
    <property type="component" value="Unassembled WGS sequence"/>
</dbReference>
<dbReference type="GO" id="GO:0005524">
    <property type="term" value="F:ATP binding"/>
    <property type="evidence" value="ECO:0007669"/>
    <property type="project" value="UniProtKB-KW"/>
</dbReference>
<dbReference type="PANTHER" id="PTHR23077">
    <property type="entry name" value="AAA-FAMILY ATPASE"/>
    <property type="match status" value="1"/>
</dbReference>
<dbReference type="Gene3D" id="3.40.50.300">
    <property type="entry name" value="P-loop containing nucleotide triphosphate hydrolases"/>
    <property type="match status" value="2"/>
</dbReference>
<dbReference type="InterPro" id="IPR050168">
    <property type="entry name" value="AAA_ATPase_domain"/>
</dbReference>
<feature type="domain" description="AAA+ ATPase" evidence="5">
    <location>
        <begin position="259"/>
        <end position="393"/>
    </location>
</feature>
<dbReference type="SUPFAM" id="SSF52540">
    <property type="entry name" value="P-loop containing nucleoside triphosphate hydrolases"/>
    <property type="match status" value="2"/>
</dbReference>
<dbReference type="InterPro" id="IPR003959">
    <property type="entry name" value="ATPase_AAA_core"/>
</dbReference>
<gene>
    <name evidence="6" type="ORF">DL89DRAFT_267464</name>
</gene>
<name>A0A1Y1W9L7_9FUNG</name>
<dbReference type="InterPro" id="IPR041569">
    <property type="entry name" value="AAA_lid_3"/>
</dbReference>
<dbReference type="Pfam" id="PF00004">
    <property type="entry name" value="AAA"/>
    <property type="match status" value="2"/>
</dbReference>
<dbReference type="PROSITE" id="PS00674">
    <property type="entry name" value="AAA"/>
    <property type="match status" value="1"/>
</dbReference>
<dbReference type="SMART" id="SM00382">
    <property type="entry name" value="AAA"/>
    <property type="match status" value="2"/>
</dbReference>
<feature type="domain" description="AAA+ ATPase" evidence="5">
    <location>
        <begin position="43"/>
        <end position="164"/>
    </location>
</feature>
<dbReference type="RefSeq" id="XP_040743878.1">
    <property type="nucleotide sequence ID" value="XM_040887502.1"/>
</dbReference>
<organism evidence="6 7">
    <name type="scientific">Linderina pennispora</name>
    <dbReference type="NCBI Taxonomy" id="61395"/>
    <lineage>
        <taxon>Eukaryota</taxon>
        <taxon>Fungi</taxon>
        <taxon>Fungi incertae sedis</taxon>
        <taxon>Zoopagomycota</taxon>
        <taxon>Kickxellomycotina</taxon>
        <taxon>Kickxellomycetes</taxon>
        <taxon>Kickxellales</taxon>
        <taxon>Kickxellaceae</taxon>
        <taxon>Linderina</taxon>
    </lineage>
</organism>
<dbReference type="GO" id="GO:0005737">
    <property type="term" value="C:cytoplasm"/>
    <property type="evidence" value="ECO:0007669"/>
    <property type="project" value="TreeGrafter"/>
</dbReference>
<evidence type="ECO:0000256" key="2">
    <source>
        <dbReference type="ARBA" id="ARBA00022840"/>
    </source>
</evidence>
<evidence type="ECO:0000256" key="1">
    <source>
        <dbReference type="ARBA" id="ARBA00022741"/>
    </source>
</evidence>
<proteinExistence type="inferred from homology"/>